<dbReference type="InterPro" id="IPR029039">
    <property type="entry name" value="Flavoprotein-like_sf"/>
</dbReference>
<dbReference type="HOGENOM" id="CLU_050993_0_0_1"/>
<dbReference type="AlphaFoldDB" id="A0A0D2H377"/>
<dbReference type="RefSeq" id="XP_013272019.1">
    <property type="nucleotide sequence ID" value="XM_013416565.1"/>
</dbReference>
<dbReference type="VEuPathDB" id="FungiDB:Z518_05754"/>
<keyword evidence="3" id="KW-1185">Reference proteome</keyword>
<protein>
    <recommendedName>
        <fullName evidence="1">NADPH-dependent FMN reductase-like domain-containing protein</fullName>
    </recommendedName>
</protein>
<dbReference type="Gene3D" id="3.40.50.360">
    <property type="match status" value="1"/>
</dbReference>
<dbReference type="Pfam" id="PF03358">
    <property type="entry name" value="FMN_red"/>
    <property type="match status" value="1"/>
</dbReference>
<dbReference type="EMBL" id="KN847478">
    <property type="protein sequence ID" value="KIX04883.1"/>
    <property type="molecule type" value="Genomic_DNA"/>
</dbReference>
<name>A0A0D2H377_9EURO</name>
<evidence type="ECO:0000313" key="2">
    <source>
        <dbReference type="EMBL" id="KIX04883.1"/>
    </source>
</evidence>
<dbReference type="GeneID" id="25293825"/>
<dbReference type="SUPFAM" id="SSF52218">
    <property type="entry name" value="Flavoproteins"/>
    <property type="match status" value="1"/>
</dbReference>
<dbReference type="OrthoDB" id="4407678at2759"/>
<reference evidence="2 3" key="1">
    <citation type="submission" date="2015-01" db="EMBL/GenBank/DDBJ databases">
        <title>The Genome Sequence of Rhinocladiella mackenzie CBS 650.93.</title>
        <authorList>
            <consortium name="The Broad Institute Genomics Platform"/>
            <person name="Cuomo C."/>
            <person name="de Hoog S."/>
            <person name="Gorbushina A."/>
            <person name="Stielow B."/>
            <person name="Teixiera M."/>
            <person name="Abouelleil A."/>
            <person name="Chapman S.B."/>
            <person name="Priest M."/>
            <person name="Young S.K."/>
            <person name="Wortman J."/>
            <person name="Nusbaum C."/>
            <person name="Birren B."/>
        </authorList>
    </citation>
    <scope>NUCLEOTIDE SEQUENCE [LARGE SCALE GENOMIC DNA]</scope>
    <source>
        <strain evidence="2 3">CBS 650.93</strain>
    </source>
</reference>
<feature type="domain" description="NADPH-dependent FMN reductase-like" evidence="1">
    <location>
        <begin position="50"/>
        <end position="92"/>
    </location>
</feature>
<organism evidence="2 3">
    <name type="scientific">Rhinocladiella mackenziei CBS 650.93</name>
    <dbReference type="NCBI Taxonomy" id="1442369"/>
    <lineage>
        <taxon>Eukaryota</taxon>
        <taxon>Fungi</taxon>
        <taxon>Dikarya</taxon>
        <taxon>Ascomycota</taxon>
        <taxon>Pezizomycotina</taxon>
        <taxon>Eurotiomycetes</taxon>
        <taxon>Chaetothyriomycetidae</taxon>
        <taxon>Chaetothyriales</taxon>
        <taxon>Herpotrichiellaceae</taxon>
        <taxon>Rhinocladiella</taxon>
    </lineage>
</organism>
<proteinExistence type="predicted"/>
<dbReference type="InterPro" id="IPR005025">
    <property type="entry name" value="FMN_Rdtase-like_dom"/>
</dbReference>
<dbReference type="Proteomes" id="UP000053617">
    <property type="component" value="Unassembled WGS sequence"/>
</dbReference>
<sequence length="320" mass="34623">MAAKSNRNDLTVSWIHIPSSTCPPNPRPLKGAQVFILGSNLNMQAAEADSDEINDDRRGVLNAVLDADALIFATPVYSHSPAGALKGFLDKILGSFTDASFARRTLERQQAGDPMFAAHKIDARLLKPRVVGFIAVAGSTTPDRVSLALPVLHLLVYCLHAKVVDQEDLMGYGYPGIVVAKDNGAAIARAQQIGRNVASQIGKPFDEAQYLGPEPFGACPYCHLAKFELLSKDNKIGCVTCGALGKLEVDKNGGVMPVWETDSQICSITLAGKYRHLDDLINNGRVEMKAIASDAEFEKKRDHWRSIEVPVVPLSSMASR</sequence>
<gene>
    <name evidence="2" type="ORF">Z518_05754</name>
</gene>
<evidence type="ECO:0000313" key="3">
    <source>
        <dbReference type="Proteomes" id="UP000053617"/>
    </source>
</evidence>
<evidence type="ECO:0000259" key="1">
    <source>
        <dbReference type="Pfam" id="PF03358"/>
    </source>
</evidence>
<accession>A0A0D2H377</accession>
<dbReference type="GO" id="GO:0016491">
    <property type="term" value="F:oxidoreductase activity"/>
    <property type="evidence" value="ECO:0007669"/>
    <property type="project" value="InterPro"/>
</dbReference>